<reference evidence="2" key="2">
    <citation type="submission" date="2020-09" db="EMBL/GenBank/DDBJ databases">
        <authorList>
            <person name="Sun Q."/>
            <person name="Zhou Y."/>
        </authorList>
    </citation>
    <scope>NUCLEOTIDE SEQUENCE</scope>
    <source>
        <strain evidence="2">CGMCC 1.12408</strain>
    </source>
</reference>
<organism evidence="2 3">
    <name type="scientific">Ornithinibacillus halotolerans</name>
    <dbReference type="NCBI Taxonomy" id="1274357"/>
    <lineage>
        <taxon>Bacteria</taxon>
        <taxon>Bacillati</taxon>
        <taxon>Bacillota</taxon>
        <taxon>Bacilli</taxon>
        <taxon>Bacillales</taxon>
        <taxon>Bacillaceae</taxon>
        <taxon>Ornithinibacillus</taxon>
    </lineage>
</organism>
<dbReference type="AlphaFoldDB" id="A0A916RUX2"/>
<dbReference type="InterPro" id="IPR002575">
    <property type="entry name" value="Aminoglycoside_PTrfase"/>
</dbReference>
<proteinExistence type="predicted"/>
<dbReference type="Pfam" id="PF01636">
    <property type="entry name" value="APH"/>
    <property type="match status" value="1"/>
</dbReference>
<dbReference type="RefSeq" id="WP_229740674.1">
    <property type="nucleotide sequence ID" value="NZ_BMEY01000006.1"/>
</dbReference>
<dbReference type="SUPFAM" id="SSF56112">
    <property type="entry name" value="Protein kinase-like (PK-like)"/>
    <property type="match status" value="1"/>
</dbReference>
<dbReference type="Gene3D" id="3.90.1200.10">
    <property type="match status" value="1"/>
</dbReference>
<accession>A0A916RUX2</accession>
<sequence>MELVECLNHHENWLELQLIKAEKYLKLGQAEGSAYLLDKLNSNMPAPVMQTNIHGDCTTDNVLVVDGKVQTFIDVAGMTIGDPRYDESLAISRFLENEEYVEAFYEGYTRYRVTKEEYTYFDEGLYEFF</sequence>
<keyword evidence="3" id="KW-1185">Reference proteome</keyword>
<dbReference type="Proteomes" id="UP000613512">
    <property type="component" value="Unassembled WGS sequence"/>
</dbReference>
<reference evidence="2" key="1">
    <citation type="journal article" date="2014" name="Int. J. Syst. Evol. Microbiol.">
        <title>Complete genome sequence of Corynebacterium casei LMG S-19264T (=DSM 44701T), isolated from a smear-ripened cheese.</title>
        <authorList>
            <consortium name="US DOE Joint Genome Institute (JGI-PGF)"/>
            <person name="Walter F."/>
            <person name="Albersmeier A."/>
            <person name="Kalinowski J."/>
            <person name="Ruckert C."/>
        </authorList>
    </citation>
    <scope>NUCLEOTIDE SEQUENCE</scope>
    <source>
        <strain evidence="2">CGMCC 1.12408</strain>
    </source>
</reference>
<comment type="caution">
    <text evidence="2">The sequence shown here is derived from an EMBL/GenBank/DDBJ whole genome shotgun (WGS) entry which is preliminary data.</text>
</comment>
<feature type="domain" description="Aminoglycoside phosphotransferase" evidence="1">
    <location>
        <begin position="20"/>
        <end position="109"/>
    </location>
</feature>
<evidence type="ECO:0000313" key="3">
    <source>
        <dbReference type="Proteomes" id="UP000613512"/>
    </source>
</evidence>
<dbReference type="EMBL" id="BMEY01000006">
    <property type="protein sequence ID" value="GGA71684.1"/>
    <property type="molecule type" value="Genomic_DNA"/>
</dbReference>
<gene>
    <name evidence="2" type="ORF">GCM10008025_14470</name>
</gene>
<evidence type="ECO:0000313" key="2">
    <source>
        <dbReference type="EMBL" id="GGA71684.1"/>
    </source>
</evidence>
<name>A0A916RUX2_9BACI</name>
<evidence type="ECO:0000259" key="1">
    <source>
        <dbReference type="Pfam" id="PF01636"/>
    </source>
</evidence>
<protein>
    <recommendedName>
        <fullName evidence="1">Aminoglycoside phosphotransferase domain-containing protein</fullName>
    </recommendedName>
</protein>
<dbReference type="InterPro" id="IPR011009">
    <property type="entry name" value="Kinase-like_dom_sf"/>
</dbReference>